<evidence type="ECO:0000256" key="1">
    <source>
        <dbReference type="SAM" id="MobiDB-lite"/>
    </source>
</evidence>
<name>A0AAP0CJC5_9ASTR</name>
<feature type="domain" description="VQ" evidence="2">
    <location>
        <begin position="27"/>
        <end position="54"/>
    </location>
</feature>
<sequence>MEKQPTLKQAKRSQKSLKKAPVKVVYISNPMKIKASPSEFRAVVQQLTGKYATSPPSYEPPQIPKQDNNNNNNNNNNNDQDQDHQEYEGCETGGHGYPSTRSDEESAGFLEDQVVDDFVITSEMVDAFSPLFPSDFRS</sequence>
<dbReference type="InterPro" id="IPR039335">
    <property type="entry name" value="SIB1/2"/>
</dbReference>
<dbReference type="AlphaFoldDB" id="A0AAP0CJC5"/>
<organism evidence="3 4">
    <name type="scientific">Deinandra increscens subsp. villosa</name>
    <dbReference type="NCBI Taxonomy" id="3103831"/>
    <lineage>
        <taxon>Eukaryota</taxon>
        <taxon>Viridiplantae</taxon>
        <taxon>Streptophyta</taxon>
        <taxon>Embryophyta</taxon>
        <taxon>Tracheophyta</taxon>
        <taxon>Spermatophyta</taxon>
        <taxon>Magnoliopsida</taxon>
        <taxon>eudicotyledons</taxon>
        <taxon>Gunneridae</taxon>
        <taxon>Pentapetalae</taxon>
        <taxon>asterids</taxon>
        <taxon>campanulids</taxon>
        <taxon>Asterales</taxon>
        <taxon>Asteraceae</taxon>
        <taxon>Asteroideae</taxon>
        <taxon>Heliantheae alliance</taxon>
        <taxon>Madieae</taxon>
        <taxon>Madiinae</taxon>
        <taxon>Deinandra</taxon>
    </lineage>
</organism>
<dbReference type="Proteomes" id="UP001408789">
    <property type="component" value="Unassembled WGS sequence"/>
</dbReference>
<keyword evidence="4" id="KW-1185">Reference proteome</keyword>
<evidence type="ECO:0000313" key="4">
    <source>
        <dbReference type="Proteomes" id="UP001408789"/>
    </source>
</evidence>
<feature type="compositionally biased region" description="Low complexity" evidence="1">
    <location>
        <begin position="66"/>
        <end position="79"/>
    </location>
</feature>
<dbReference type="PANTHER" id="PTHR33624:SF2">
    <property type="entry name" value="SIGMA FACTOR BINDING PROTEIN 1, CHLOROPLASTIC"/>
    <property type="match status" value="1"/>
</dbReference>
<dbReference type="InterPro" id="IPR008889">
    <property type="entry name" value="VQ"/>
</dbReference>
<feature type="compositionally biased region" description="Basic residues" evidence="1">
    <location>
        <begin position="9"/>
        <end position="21"/>
    </location>
</feature>
<dbReference type="PANTHER" id="PTHR33624">
    <property type="entry name" value="SIGMA FACTOR BINDING PROTEIN 1, CHLOROPLASTIC"/>
    <property type="match status" value="1"/>
</dbReference>
<feature type="region of interest" description="Disordered" evidence="1">
    <location>
        <begin position="1"/>
        <end position="22"/>
    </location>
</feature>
<dbReference type="Pfam" id="PF05678">
    <property type="entry name" value="VQ"/>
    <property type="match status" value="1"/>
</dbReference>
<reference evidence="3 4" key="1">
    <citation type="submission" date="2024-04" db="EMBL/GenBank/DDBJ databases">
        <title>The reference genome of an endangered Asteraceae, Deinandra increscens subsp. villosa, native to the Central Coast of California.</title>
        <authorList>
            <person name="Guilliams M."/>
            <person name="Hasenstab-Lehman K."/>
            <person name="Meyer R."/>
            <person name="Mcevoy S."/>
        </authorList>
    </citation>
    <scope>NUCLEOTIDE SEQUENCE [LARGE SCALE GENOMIC DNA]</scope>
    <source>
        <tissue evidence="3">Leaf</tissue>
    </source>
</reference>
<evidence type="ECO:0000259" key="2">
    <source>
        <dbReference type="Pfam" id="PF05678"/>
    </source>
</evidence>
<proteinExistence type="predicted"/>
<comment type="caution">
    <text evidence="3">The sequence shown here is derived from an EMBL/GenBank/DDBJ whole genome shotgun (WGS) entry which is preliminary data.</text>
</comment>
<gene>
    <name evidence="3" type="ORF">SSX86_022598</name>
</gene>
<accession>A0AAP0CJC5</accession>
<feature type="region of interest" description="Disordered" evidence="1">
    <location>
        <begin position="51"/>
        <end position="108"/>
    </location>
</feature>
<protein>
    <recommendedName>
        <fullName evidence="2">VQ domain-containing protein</fullName>
    </recommendedName>
</protein>
<evidence type="ECO:0000313" key="3">
    <source>
        <dbReference type="EMBL" id="KAK9057760.1"/>
    </source>
</evidence>
<dbReference type="EMBL" id="JBCNJP010000023">
    <property type="protein sequence ID" value="KAK9057760.1"/>
    <property type="molecule type" value="Genomic_DNA"/>
</dbReference>